<feature type="compositionally biased region" description="Basic and acidic residues" evidence="8">
    <location>
        <begin position="1"/>
        <end position="10"/>
    </location>
</feature>
<comment type="subcellular location">
    <subcellularLocation>
        <location evidence="1">Membrane</location>
        <topology evidence="1">Multi-pass membrane protein</topology>
    </subcellularLocation>
</comment>
<keyword evidence="7 11" id="KW-0407">Ion channel</keyword>
<proteinExistence type="predicted"/>
<name>A0AAN8ELS7_9EURO</name>
<evidence type="ECO:0000256" key="7">
    <source>
        <dbReference type="ARBA" id="ARBA00023303"/>
    </source>
</evidence>
<keyword evidence="2" id="KW-0813">Transport</keyword>
<gene>
    <name evidence="11" type="primary">TOK1</name>
    <name evidence="11" type="ORF">OHC33_000367</name>
</gene>
<protein>
    <submittedName>
        <fullName evidence="11">Potassium channel</fullName>
    </submittedName>
</protein>
<dbReference type="Gene3D" id="1.10.287.70">
    <property type="match status" value="1"/>
</dbReference>
<dbReference type="FunFam" id="1.10.287.70:FF:000182">
    <property type="entry name" value="Outward-rectifier potassium channel TOK1"/>
    <property type="match status" value="1"/>
</dbReference>
<feature type="transmembrane region" description="Helical" evidence="9">
    <location>
        <begin position="216"/>
        <end position="235"/>
    </location>
</feature>
<evidence type="ECO:0000256" key="3">
    <source>
        <dbReference type="ARBA" id="ARBA00022692"/>
    </source>
</evidence>
<feature type="transmembrane region" description="Helical" evidence="9">
    <location>
        <begin position="459"/>
        <end position="478"/>
    </location>
</feature>
<feature type="transmembrane region" description="Helical" evidence="9">
    <location>
        <begin position="177"/>
        <end position="204"/>
    </location>
</feature>
<feature type="region of interest" description="Disordered" evidence="8">
    <location>
        <begin position="1"/>
        <end position="32"/>
    </location>
</feature>
<reference evidence="11 12" key="1">
    <citation type="submission" date="2022-12" db="EMBL/GenBank/DDBJ databases">
        <title>Genomic features and morphological characterization of a novel Knufia sp. strain isolated from spacecraft assembly facility.</title>
        <authorList>
            <person name="Teixeira M."/>
            <person name="Chander A.M."/>
            <person name="Stajich J.E."/>
            <person name="Venkateswaran K."/>
        </authorList>
    </citation>
    <scope>NUCLEOTIDE SEQUENCE [LARGE SCALE GENOMIC DNA]</scope>
    <source>
        <strain evidence="11 12">FJI-L2-BK-P2</strain>
    </source>
</reference>
<comment type="caution">
    <text evidence="11">The sequence shown here is derived from an EMBL/GenBank/DDBJ whole genome shotgun (WGS) entry which is preliminary data.</text>
</comment>
<dbReference type="InterPro" id="IPR013099">
    <property type="entry name" value="K_chnl_dom"/>
</dbReference>
<accession>A0AAN8ELS7</accession>
<dbReference type="AlphaFoldDB" id="A0AAN8ELS7"/>
<feature type="compositionally biased region" description="Basic and acidic residues" evidence="8">
    <location>
        <begin position="346"/>
        <end position="357"/>
    </location>
</feature>
<dbReference type="GO" id="GO:0030322">
    <property type="term" value="P:stabilization of membrane potential"/>
    <property type="evidence" value="ECO:0007669"/>
    <property type="project" value="TreeGrafter"/>
</dbReference>
<evidence type="ECO:0000256" key="5">
    <source>
        <dbReference type="ARBA" id="ARBA00023065"/>
    </source>
</evidence>
<evidence type="ECO:0000256" key="4">
    <source>
        <dbReference type="ARBA" id="ARBA00022989"/>
    </source>
</evidence>
<dbReference type="GO" id="GO:0005886">
    <property type="term" value="C:plasma membrane"/>
    <property type="evidence" value="ECO:0007669"/>
    <property type="project" value="TreeGrafter"/>
</dbReference>
<feature type="region of interest" description="Disordered" evidence="8">
    <location>
        <begin position="345"/>
        <end position="372"/>
    </location>
</feature>
<dbReference type="SUPFAM" id="SSF81324">
    <property type="entry name" value="Voltage-gated potassium channels"/>
    <property type="match status" value="1"/>
</dbReference>
<feature type="transmembrane region" description="Helical" evidence="9">
    <location>
        <begin position="490"/>
        <end position="510"/>
    </location>
</feature>
<dbReference type="Proteomes" id="UP001316803">
    <property type="component" value="Unassembled WGS sequence"/>
</dbReference>
<dbReference type="GO" id="GO:0015271">
    <property type="term" value="F:outward rectifier potassium channel activity"/>
    <property type="evidence" value="ECO:0007669"/>
    <property type="project" value="TreeGrafter"/>
</dbReference>
<feature type="transmembrane region" description="Helical" evidence="9">
    <location>
        <begin position="428"/>
        <end position="452"/>
    </location>
</feature>
<evidence type="ECO:0000259" key="10">
    <source>
        <dbReference type="Pfam" id="PF07885"/>
    </source>
</evidence>
<feature type="transmembrane region" description="Helical" evidence="9">
    <location>
        <begin position="93"/>
        <end position="123"/>
    </location>
</feature>
<feature type="compositionally biased region" description="Polar residues" evidence="8">
    <location>
        <begin position="13"/>
        <end position="22"/>
    </location>
</feature>
<feature type="transmembrane region" description="Helical" evidence="9">
    <location>
        <begin position="151"/>
        <end position="170"/>
    </location>
</feature>
<dbReference type="GO" id="GO:0022841">
    <property type="term" value="F:potassium ion leak channel activity"/>
    <property type="evidence" value="ECO:0007669"/>
    <property type="project" value="TreeGrafter"/>
</dbReference>
<dbReference type="InterPro" id="IPR003280">
    <property type="entry name" value="2pore_dom_K_chnl"/>
</dbReference>
<dbReference type="Pfam" id="PF07885">
    <property type="entry name" value="Ion_trans_2"/>
    <property type="match status" value="1"/>
</dbReference>
<evidence type="ECO:0000256" key="2">
    <source>
        <dbReference type="ARBA" id="ARBA00022448"/>
    </source>
</evidence>
<evidence type="ECO:0000256" key="8">
    <source>
        <dbReference type="SAM" id="MobiDB-lite"/>
    </source>
</evidence>
<keyword evidence="12" id="KW-1185">Reference proteome</keyword>
<evidence type="ECO:0000313" key="12">
    <source>
        <dbReference type="Proteomes" id="UP001316803"/>
    </source>
</evidence>
<dbReference type="EMBL" id="JAKLMC020000001">
    <property type="protein sequence ID" value="KAK5958524.1"/>
    <property type="molecule type" value="Genomic_DNA"/>
</dbReference>
<feature type="domain" description="Potassium channel" evidence="10">
    <location>
        <begin position="440"/>
        <end position="511"/>
    </location>
</feature>
<evidence type="ECO:0000256" key="9">
    <source>
        <dbReference type="SAM" id="Phobius"/>
    </source>
</evidence>
<sequence>MPTSDGEHAADPSNRTGSNSSLRARPSQNKRDVWRTQANGSLIQVHDDLARQETVIAEAAHEDNHPLNKATTLTLLGGKLRFRARDDDGPSGWWFASTAIPLMSATFAPMANLLSIAALVVYWRNTVTTDDPVQKYATSIGHPDPPWCLNLNGASLAIGFIGNIFLLCNFTRKIRYIIALPVTILLFYIASGILIGITISMNIYDPPKADQVYSQGYWHAVVAAALYMLNAMLLMVNMLGDLTRGLVFPYTVGGGIILGLMVSSIHEFAQELSKENVIKKHVEMRRINTLSRAVSTPELSTPPSATTSARLHSISRPLEGDQIQQELDERARYEKVQNRIIGFDTPVREDNGGHTDAEPLPEQFRSNKDPGQRRKLRSLTLERAASLGHRIPVLLPSRNQKAILMRDEKDRFDRMRKIQHAAKDFKKWYVLTMSVLSFGLLWCVGAVVFWLVESETQRLSYFQALYFCYVSLLTVGYGDLSPKSNAGKPFFILWSLIAVPTMTILISDHGDTAIGGFKRKVLDYGGLAFLGKGRGWGLDWFSRRKEGLQRRLSVVGISHKKATRLETGDLAVARKHQAAHGADYELDSGLPPKTIDELCLEDLTNAEMMKRLGYALRRVAEDLKQYPNKRYSYEEWVEFTRLVRFTKPNEQLADDEAQDGLIEWDWLDSNSPMTSEQSEPSWVMDRLLESLLRAFRKTNTLDAVTGNASLAGSTLKCMPDMMDR</sequence>
<keyword evidence="5" id="KW-0406">Ion transport</keyword>
<evidence type="ECO:0000256" key="1">
    <source>
        <dbReference type="ARBA" id="ARBA00004141"/>
    </source>
</evidence>
<feature type="transmembrane region" description="Helical" evidence="9">
    <location>
        <begin position="247"/>
        <end position="266"/>
    </location>
</feature>
<evidence type="ECO:0000313" key="11">
    <source>
        <dbReference type="EMBL" id="KAK5958524.1"/>
    </source>
</evidence>
<organism evidence="11 12">
    <name type="scientific">Knufia fluminis</name>
    <dbReference type="NCBI Taxonomy" id="191047"/>
    <lineage>
        <taxon>Eukaryota</taxon>
        <taxon>Fungi</taxon>
        <taxon>Dikarya</taxon>
        <taxon>Ascomycota</taxon>
        <taxon>Pezizomycotina</taxon>
        <taxon>Eurotiomycetes</taxon>
        <taxon>Chaetothyriomycetidae</taxon>
        <taxon>Chaetothyriales</taxon>
        <taxon>Trichomeriaceae</taxon>
        <taxon>Knufia</taxon>
    </lineage>
</organism>
<dbReference type="PANTHER" id="PTHR11003:SF342">
    <property type="entry name" value="OUTWARD-RECTIFIER POTASSIUM CHANNEL TOK1"/>
    <property type="match status" value="1"/>
</dbReference>
<evidence type="ECO:0000256" key="6">
    <source>
        <dbReference type="ARBA" id="ARBA00023136"/>
    </source>
</evidence>
<dbReference type="PANTHER" id="PTHR11003">
    <property type="entry name" value="POTASSIUM CHANNEL, SUBFAMILY K"/>
    <property type="match status" value="1"/>
</dbReference>
<keyword evidence="3 9" id="KW-0812">Transmembrane</keyword>
<keyword evidence="6 9" id="KW-0472">Membrane</keyword>
<keyword evidence="4 9" id="KW-1133">Transmembrane helix</keyword>